<dbReference type="AlphaFoldDB" id="A0AAP5V0V4"/>
<organism evidence="1 2">
    <name type="scientific">Paraburkholderia fungorum</name>
    <dbReference type="NCBI Taxonomy" id="134537"/>
    <lineage>
        <taxon>Bacteria</taxon>
        <taxon>Pseudomonadati</taxon>
        <taxon>Pseudomonadota</taxon>
        <taxon>Betaproteobacteria</taxon>
        <taxon>Burkholderiales</taxon>
        <taxon>Burkholderiaceae</taxon>
        <taxon>Paraburkholderia</taxon>
    </lineage>
</organism>
<dbReference type="RefSeq" id="WP_315697716.1">
    <property type="nucleotide sequence ID" value="NZ_JANSLM010000029.1"/>
</dbReference>
<evidence type="ECO:0000313" key="2">
    <source>
        <dbReference type="Proteomes" id="UP001246473"/>
    </source>
</evidence>
<name>A0AAP5V0V4_9BURK</name>
<comment type="caution">
    <text evidence="1">The sequence shown here is derived from an EMBL/GenBank/DDBJ whole genome shotgun (WGS) entry which is preliminary data.</text>
</comment>
<gene>
    <name evidence="1" type="ORF">ParKJ_40845</name>
</gene>
<dbReference type="EMBL" id="JANSLM010000029">
    <property type="protein sequence ID" value="MDT8843749.1"/>
    <property type="molecule type" value="Genomic_DNA"/>
</dbReference>
<reference evidence="1" key="1">
    <citation type="submission" date="2022-08" db="EMBL/GenBank/DDBJ databases">
        <authorList>
            <person name="Kim S.-J."/>
        </authorList>
    </citation>
    <scope>NUCLEOTIDE SEQUENCE</scope>
    <source>
        <strain evidence="1">KJ</strain>
    </source>
</reference>
<accession>A0AAP5V0V4</accession>
<dbReference type="Proteomes" id="UP001246473">
    <property type="component" value="Unassembled WGS sequence"/>
</dbReference>
<evidence type="ECO:0000313" key="1">
    <source>
        <dbReference type="EMBL" id="MDT8843749.1"/>
    </source>
</evidence>
<protein>
    <submittedName>
        <fullName evidence="1">Uncharacterized protein</fullName>
    </submittedName>
</protein>
<sequence length="94" mass="10709">MLQQVTFSPELVKALAISASPLKVSEKWGFRENQRVVAQAVTNLPIQIQPGTILYVWEDGTATVKFDYQIPFDTERELVRCGRVDLHYLTRISS</sequence>
<proteinExistence type="predicted"/>